<dbReference type="EMBL" id="BPUR01000004">
    <property type="protein sequence ID" value="GJH16683.1"/>
    <property type="molecule type" value="Genomic_DNA"/>
</dbReference>
<name>A0ACB5QNN7_9BURK</name>
<proteinExistence type="predicted"/>
<keyword evidence="2" id="KW-1185">Reference proteome</keyword>
<sequence>MGAFGVCVIGLAICNLTSNAVPSVPTMGIVGLSALLANCVVALLLSTYRDGHSNMRSVWLCTRNDTLGNIAVLVAALGVFGTGTAWPDLAVAAIMATLALTPAVKILRQAKAGSRLIG</sequence>
<organism evidence="1 2">
    <name type="scientific">Caballeronia novacaledonica</name>
    <dbReference type="NCBI Taxonomy" id="1544861"/>
    <lineage>
        <taxon>Bacteria</taxon>
        <taxon>Pseudomonadati</taxon>
        <taxon>Pseudomonadota</taxon>
        <taxon>Betaproteobacteria</taxon>
        <taxon>Burkholderiales</taxon>
        <taxon>Burkholderiaceae</taxon>
        <taxon>Caballeronia</taxon>
    </lineage>
</organism>
<comment type="caution">
    <text evidence="1">The sequence shown here is derived from an EMBL/GenBank/DDBJ whole genome shotgun (WGS) entry which is preliminary data.</text>
</comment>
<gene>
    <name evidence="1" type="ORF">CBA19CS22_09095</name>
</gene>
<protein>
    <submittedName>
        <fullName evidence="1">Uncharacterized protein</fullName>
    </submittedName>
</protein>
<evidence type="ECO:0000313" key="1">
    <source>
        <dbReference type="EMBL" id="GJH16683.1"/>
    </source>
</evidence>
<reference evidence="1" key="1">
    <citation type="submission" date="2021-09" db="EMBL/GenBank/DDBJ databases">
        <title>Isolation and characterization of 3-chlorobenzoate degrading bacteria from soils in Shizuoka.</title>
        <authorList>
            <person name="Ifat A."/>
            <person name="Ogawa N."/>
            <person name="Kimbara K."/>
            <person name="Moriuchi R."/>
            <person name="Dohra H."/>
            <person name="Shintani M."/>
        </authorList>
    </citation>
    <scope>NUCLEOTIDE SEQUENCE</scope>
    <source>
        <strain evidence="1">19CS2-2</strain>
    </source>
</reference>
<evidence type="ECO:0000313" key="2">
    <source>
        <dbReference type="Proteomes" id="UP001055013"/>
    </source>
</evidence>
<dbReference type="Proteomes" id="UP001055013">
    <property type="component" value="Unassembled WGS sequence"/>
</dbReference>
<accession>A0ACB5QNN7</accession>